<reference evidence="6" key="1">
    <citation type="journal article" date="2019" name="Int. J. Syst. Evol. Microbiol.">
        <title>The Global Catalogue of Microorganisms (GCM) 10K type strain sequencing project: providing services to taxonomists for standard genome sequencing and annotation.</title>
        <authorList>
            <consortium name="The Broad Institute Genomics Platform"/>
            <consortium name="The Broad Institute Genome Sequencing Center for Infectious Disease"/>
            <person name="Wu L."/>
            <person name="Ma J."/>
        </authorList>
    </citation>
    <scope>NUCLEOTIDE SEQUENCE [LARGE SCALE GENOMIC DNA]</scope>
    <source>
        <strain evidence="6">CGMCC 4.7035</strain>
    </source>
</reference>
<comment type="caution">
    <text evidence="5">The sequence shown here is derived from an EMBL/GenBank/DDBJ whole genome shotgun (WGS) entry which is preliminary data.</text>
</comment>
<evidence type="ECO:0000259" key="4">
    <source>
        <dbReference type="PROSITE" id="PS50075"/>
    </source>
</evidence>
<dbReference type="PANTHER" id="PTHR45527:SF1">
    <property type="entry name" value="FATTY ACID SYNTHASE"/>
    <property type="match status" value="1"/>
</dbReference>
<dbReference type="InterPro" id="IPR000873">
    <property type="entry name" value="AMP-dep_synth/lig_dom"/>
</dbReference>
<dbReference type="PROSITE" id="PS50075">
    <property type="entry name" value="CARRIER"/>
    <property type="match status" value="1"/>
</dbReference>
<dbReference type="InterPro" id="IPR036736">
    <property type="entry name" value="ACP-like_sf"/>
</dbReference>
<proteinExistence type="predicted"/>
<evidence type="ECO:0000256" key="1">
    <source>
        <dbReference type="ARBA" id="ARBA00001957"/>
    </source>
</evidence>
<feature type="non-terminal residue" evidence="5">
    <location>
        <position position="632"/>
    </location>
</feature>
<dbReference type="Pfam" id="PF00550">
    <property type="entry name" value="PP-binding"/>
    <property type="match status" value="1"/>
</dbReference>
<gene>
    <name evidence="5" type="ORF">ACFOZ0_30610</name>
</gene>
<dbReference type="Pfam" id="PF00501">
    <property type="entry name" value="AMP-binding"/>
    <property type="match status" value="1"/>
</dbReference>
<keyword evidence="6" id="KW-1185">Reference proteome</keyword>
<dbReference type="SUPFAM" id="SSF52777">
    <property type="entry name" value="CoA-dependent acyltransferases"/>
    <property type="match status" value="2"/>
</dbReference>
<dbReference type="Gene3D" id="3.30.559.30">
    <property type="entry name" value="Nonribosomal peptide synthetase, condensation domain"/>
    <property type="match status" value="1"/>
</dbReference>
<evidence type="ECO:0000313" key="5">
    <source>
        <dbReference type="EMBL" id="MFC3577539.1"/>
    </source>
</evidence>
<name>A0ABV7SKK8_9ACTN</name>
<sequence>ESVGVEDDFFALGGHSLLAVRLVSRVRTLLGVELSLRVLFEAPTVAALAARLPGAGVARSALVPQVRPERLPLSFAQQRLWFIGQLEGPSSTYNIPMAIRLAGEVDSAALSGALRDVIGRHEVLRTVFPVAQGEPFQQVIDIDELGWELQQVEVTASDLEAEVAAAAGYAFDLAVEVPIRAWLFSDGSGERVLVVVVHHIAGDGWSTGPLARDVSTAYAARVEGQAPVWEPLPVQYADYALWQRELLGSEGDPDSVISRQFTYWREALAGAPEELTLSVDRPRPAVSSHRGHAVPLQIPADVHAQLVKVAREQGVTVFMVLQAALATLLSKLGAGEDIPIGAAIAGRTDEALDDLVGFFVNTLVMRTDLSGDPTFEQLLARVRETSLAGFEHQDVPFERLVEELAPARSLSRHPLFQVMLTLQNNAEAELDLRGLSTQGIAAAQPAAKFDLELSLGEVFDADGVSGGLRGDLIGSADLFDAATVVAMAERLVRVLETVAADPFVRVSGMDVLDAVERRRVLVEWNDTDAVVPAGTLPGLFAGQVARTPDAVAVVFEGESVSYAELDARANRLARVLAGRGVGAESVVAVCLDRGVDMVVALLAVLKAGGAYLPVDPELPAERVAFMLADAGA</sequence>
<feature type="domain" description="Carrier" evidence="4">
    <location>
        <begin position="1"/>
        <end position="56"/>
    </location>
</feature>
<dbReference type="EMBL" id="JBHRWR010000037">
    <property type="protein sequence ID" value="MFC3577539.1"/>
    <property type="molecule type" value="Genomic_DNA"/>
</dbReference>
<feature type="non-terminal residue" evidence="5">
    <location>
        <position position="1"/>
    </location>
</feature>
<dbReference type="InterPro" id="IPR023213">
    <property type="entry name" value="CAT-like_dom_sf"/>
</dbReference>
<dbReference type="Pfam" id="PF00668">
    <property type="entry name" value="Condensation"/>
    <property type="match status" value="1"/>
</dbReference>
<dbReference type="SUPFAM" id="SSF56801">
    <property type="entry name" value="Acetyl-CoA synthetase-like"/>
    <property type="match status" value="1"/>
</dbReference>
<accession>A0ABV7SKK8</accession>
<protein>
    <submittedName>
        <fullName evidence="5">Condensation domain-containing protein</fullName>
    </submittedName>
</protein>
<dbReference type="CDD" id="cd19540">
    <property type="entry name" value="LCL_NRPS-like"/>
    <property type="match status" value="1"/>
</dbReference>
<dbReference type="Proteomes" id="UP001595701">
    <property type="component" value="Unassembled WGS sequence"/>
</dbReference>
<keyword evidence="3" id="KW-0597">Phosphoprotein</keyword>
<evidence type="ECO:0000313" key="6">
    <source>
        <dbReference type="Proteomes" id="UP001595701"/>
    </source>
</evidence>
<comment type="cofactor">
    <cofactor evidence="1">
        <name>pantetheine 4'-phosphate</name>
        <dbReference type="ChEBI" id="CHEBI:47942"/>
    </cofactor>
</comment>
<dbReference type="PANTHER" id="PTHR45527">
    <property type="entry name" value="NONRIBOSOMAL PEPTIDE SYNTHETASE"/>
    <property type="match status" value="1"/>
</dbReference>
<dbReference type="Gene3D" id="1.10.1200.10">
    <property type="entry name" value="ACP-like"/>
    <property type="match status" value="1"/>
</dbReference>
<dbReference type="Gene3D" id="3.40.50.980">
    <property type="match status" value="2"/>
</dbReference>
<dbReference type="RefSeq" id="WP_386276395.1">
    <property type="nucleotide sequence ID" value="NZ_JBHRWR010000037.1"/>
</dbReference>
<keyword evidence="2" id="KW-0596">Phosphopantetheine</keyword>
<dbReference type="InterPro" id="IPR001242">
    <property type="entry name" value="Condensation_dom"/>
</dbReference>
<dbReference type="InterPro" id="IPR006162">
    <property type="entry name" value="Ppantetheine_attach_site"/>
</dbReference>
<dbReference type="SUPFAM" id="SSF47336">
    <property type="entry name" value="ACP-like"/>
    <property type="match status" value="1"/>
</dbReference>
<evidence type="ECO:0000256" key="2">
    <source>
        <dbReference type="ARBA" id="ARBA00022450"/>
    </source>
</evidence>
<evidence type="ECO:0000256" key="3">
    <source>
        <dbReference type="ARBA" id="ARBA00022553"/>
    </source>
</evidence>
<dbReference type="PROSITE" id="PS00012">
    <property type="entry name" value="PHOSPHOPANTETHEINE"/>
    <property type="match status" value="1"/>
</dbReference>
<dbReference type="Gene3D" id="3.30.559.10">
    <property type="entry name" value="Chloramphenicol acetyltransferase-like domain"/>
    <property type="match status" value="1"/>
</dbReference>
<organism evidence="5 6">
    <name type="scientific">Streptomyces yaanensis</name>
    <dbReference type="NCBI Taxonomy" id="1142239"/>
    <lineage>
        <taxon>Bacteria</taxon>
        <taxon>Bacillati</taxon>
        <taxon>Actinomycetota</taxon>
        <taxon>Actinomycetes</taxon>
        <taxon>Kitasatosporales</taxon>
        <taxon>Streptomycetaceae</taxon>
        <taxon>Streptomyces</taxon>
    </lineage>
</organism>
<dbReference type="InterPro" id="IPR009081">
    <property type="entry name" value="PP-bd_ACP"/>
</dbReference>